<protein>
    <recommendedName>
        <fullName evidence="2">Glycosyl transferase family 1 domain-containing protein</fullName>
    </recommendedName>
</protein>
<dbReference type="AlphaFoldDB" id="X0ZDF3"/>
<dbReference type="EMBL" id="BART01005567">
    <property type="protein sequence ID" value="GAG67635.1"/>
    <property type="molecule type" value="Genomic_DNA"/>
</dbReference>
<comment type="caution">
    <text evidence="1">The sequence shown here is derived from an EMBL/GenBank/DDBJ whole genome shotgun (WGS) entry which is preliminary data.</text>
</comment>
<accession>X0ZDF3</accession>
<organism evidence="1">
    <name type="scientific">marine sediment metagenome</name>
    <dbReference type="NCBI Taxonomy" id="412755"/>
    <lineage>
        <taxon>unclassified sequences</taxon>
        <taxon>metagenomes</taxon>
        <taxon>ecological metagenomes</taxon>
    </lineage>
</organism>
<reference evidence="1" key="1">
    <citation type="journal article" date="2014" name="Front. Microbiol.">
        <title>High frequency of phylogenetically diverse reductive dehalogenase-homologous genes in deep subseafloor sedimentary metagenomes.</title>
        <authorList>
            <person name="Kawai M."/>
            <person name="Futagami T."/>
            <person name="Toyoda A."/>
            <person name="Takaki Y."/>
            <person name="Nishi S."/>
            <person name="Hori S."/>
            <person name="Arai W."/>
            <person name="Tsubouchi T."/>
            <person name="Morono Y."/>
            <person name="Uchiyama I."/>
            <person name="Ito T."/>
            <person name="Fujiyama A."/>
            <person name="Inagaki F."/>
            <person name="Takami H."/>
        </authorList>
    </citation>
    <scope>NUCLEOTIDE SEQUENCE</scope>
    <source>
        <strain evidence="1">Expedition CK06-06</strain>
    </source>
</reference>
<name>X0ZDF3_9ZZZZ</name>
<sequence>TEKILSLLEDREKRKSMGKKARALIGKEYTWDTVGQKFLGEIDKVI</sequence>
<evidence type="ECO:0000313" key="1">
    <source>
        <dbReference type="EMBL" id="GAG67635.1"/>
    </source>
</evidence>
<dbReference type="Gene3D" id="3.40.50.2000">
    <property type="entry name" value="Glycogen Phosphorylase B"/>
    <property type="match status" value="1"/>
</dbReference>
<gene>
    <name evidence="1" type="ORF">S01H4_12827</name>
</gene>
<proteinExistence type="predicted"/>
<dbReference type="SUPFAM" id="SSF53756">
    <property type="entry name" value="UDP-Glycosyltransferase/glycogen phosphorylase"/>
    <property type="match status" value="1"/>
</dbReference>
<evidence type="ECO:0008006" key="2">
    <source>
        <dbReference type="Google" id="ProtNLM"/>
    </source>
</evidence>
<feature type="non-terminal residue" evidence="1">
    <location>
        <position position="1"/>
    </location>
</feature>